<reference evidence="2" key="1">
    <citation type="submission" date="2022-06" db="EMBL/GenBank/DDBJ databases">
        <title>Genome sequencing of Brevibacillus sp. BB3-R1.</title>
        <authorList>
            <person name="Heo J."/>
            <person name="Lee D."/>
            <person name="Won M."/>
            <person name="Han B.-H."/>
            <person name="Hong S.-B."/>
            <person name="Kwon S.-W."/>
        </authorList>
    </citation>
    <scope>NUCLEOTIDE SEQUENCE</scope>
    <source>
        <strain evidence="2">BB3-R1</strain>
    </source>
</reference>
<feature type="domain" description="Squalene cyclase C-terminal" evidence="1">
    <location>
        <begin position="14"/>
        <end position="87"/>
    </location>
</feature>
<proteinExistence type="predicted"/>
<keyword evidence="3" id="KW-1185">Reference proteome</keyword>
<evidence type="ECO:0000259" key="1">
    <source>
        <dbReference type="Pfam" id="PF13243"/>
    </source>
</evidence>
<dbReference type="Gene3D" id="1.50.10.20">
    <property type="match status" value="1"/>
</dbReference>
<dbReference type="Pfam" id="PF13243">
    <property type="entry name" value="SQHop_cyclase_C"/>
    <property type="match status" value="1"/>
</dbReference>
<evidence type="ECO:0000313" key="3">
    <source>
        <dbReference type="Proteomes" id="UP001056500"/>
    </source>
</evidence>
<accession>A0ABY4WL61</accession>
<organism evidence="2 3">
    <name type="scientific">Brevibacillus ruminantium</name>
    <dbReference type="NCBI Taxonomy" id="2950604"/>
    <lineage>
        <taxon>Bacteria</taxon>
        <taxon>Bacillati</taxon>
        <taxon>Bacillota</taxon>
        <taxon>Bacilli</taxon>
        <taxon>Bacillales</taxon>
        <taxon>Paenibacillaceae</taxon>
        <taxon>Brevibacillus</taxon>
    </lineage>
</organism>
<dbReference type="InterPro" id="IPR008930">
    <property type="entry name" value="Terpenoid_cyclase/PrenylTrfase"/>
</dbReference>
<evidence type="ECO:0000313" key="2">
    <source>
        <dbReference type="EMBL" id="USG67903.1"/>
    </source>
</evidence>
<dbReference type="Proteomes" id="UP001056500">
    <property type="component" value="Chromosome"/>
</dbReference>
<protein>
    <recommendedName>
        <fullName evidence="1">Squalene cyclase C-terminal domain-containing protein</fullName>
    </recommendedName>
</protein>
<gene>
    <name evidence="2" type="ORF">NDK47_11750</name>
</gene>
<dbReference type="RefSeq" id="WP_251874997.1">
    <property type="nucleotide sequence ID" value="NZ_CP098755.1"/>
</dbReference>
<dbReference type="InterPro" id="IPR032696">
    <property type="entry name" value="SQ_cyclase_C"/>
</dbReference>
<dbReference type="EMBL" id="CP098755">
    <property type="protein sequence ID" value="USG67903.1"/>
    <property type="molecule type" value="Genomic_DNA"/>
</dbReference>
<sequence>MGSAYADSSDIVKSYVPLGASTPSQTAWAVDTLIAASPTPTTPMRRGIHFLLESEKSPKWTRSYPTDAALPGGFYFHYHSYRYICPCLHSVIFKRSMGNDKNHLEGGFCTGIIPYHSSEIKWAGNRTMLLGYGEGNLGTLIGLALYLQTFSVNLL</sequence>
<dbReference type="SUPFAM" id="SSF48239">
    <property type="entry name" value="Terpenoid cyclases/Protein prenyltransferases"/>
    <property type="match status" value="1"/>
</dbReference>
<name>A0ABY4WL61_9BACL</name>